<dbReference type="EMBL" id="CP048104">
    <property type="protein sequence ID" value="QKG83630.1"/>
    <property type="molecule type" value="Genomic_DNA"/>
</dbReference>
<evidence type="ECO:0000256" key="1">
    <source>
        <dbReference type="SAM" id="Phobius"/>
    </source>
</evidence>
<dbReference type="Proteomes" id="UP000503088">
    <property type="component" value="Chromosome"/>
</dbReference>
<protein>
    <submittedName>
        <fullName evidence="2">Efflux RND transporter permease subunit</fullName>
    </submittedName>
</protein>
<dbReference type="InterPro" id="IPR001036">
    <property type="entry name" value="Acrflvin-R"/>
</dbReference>
<dbReference type="PANTHER" id="PTHR32063">
    <property type="match status" value="1"/>
</dbReference>
<feature type="transmembrane region" description="Helical" evidence="1">
    <location>
        <begin position="456"/>
        <end position="480"/>
    </location>
</feature>
<feature type="transmembrane region" description="Helical" evidence="1">
    <location>
        <begin position="962"/>
        <end position="989"/>
    </location>
</feature>
<organism evidence="2 3">
    <name type="scientific">Kroppenstedtia pulmonis</name>
    <dbReference type="NCBI Taxonomy" id="1380685"/>
    <lineage>
        <taxon>Bacteria</taxon>
        <taxon>Bacillati</taxon>
        <taxon>Bacillota</taxon>
        <taxon>Bacilli</taxon>
        <taxon>Bacillales</taxon>
        <taxon>Thermoactinomycetaceae</taxon>
        <taxon>Kroppenstedtia</taxon>
    </lineage>
</organism>
<proteinExistence type="predicted"/>
<dbReference type="Gene3D" id="3.30.70.1440">
    <property type="entry name" value="Multidrug efflux transporter AcrB pore domain"/>
    <property type="match status" value="1"/>
</dbReference>
<feature type="transmembrane region" description="Helical" evidence="1">
    <location>
        <begin position="860"/>
        <end position="882"/>
    </location>
</feature>
<dbReference type="RefSeq" id="WP_173220556.1">
    <property type="nucleotide sequence ID" value="NZ_CP048104.1"/>
</dbReference>
<dbReference type="Gene3D" id="1.20.1640.10">
    <property type="entry name" value="Multidrug efflux transporter AcrB transmembrane domain"/>
    <property type="match status" value="2"/>
</dbReference>
<dbReference type="Gene3D" id="3.30.70.1320">
    <property type="entry name" value="Multidrug efflux transporter AcrB pore domain like"/>
    <property type="match status" value="1"/>
</dbReference>
<name>A0A7D4BIH5_9BACL</name>
<feature type="transmembrane region" description="Helical" evidence="1">
    <location>
        <begin position="514"/>
        <end position="534"/>
    </location>
</feature>
<feature type="transmembrane region" description="Helical" evidence="1">
    <location>
        <begin position="931"/>
        <end position="950"/>
    </location>
</feature>
<sequence>MKNIIQWSFRNRAAMMVIVLLVLVLGTISYFTLPMEFLPEADNPQVVVATLGQGHDAASMKQAVTGPVEEAVSTIKGKSDVLSETGDGYSQVILYFDADTDMKEATQEVKEALSSVTFPEGVTEPNVVQLNTSMIPVSQITFSFDDGLTDKNMEKVEKEILPLFQSITGVADVGLYGKAEQRIVIEPDKKKLDKYHLPLDSLLGMLEGQNFAVSAGEKVIDDKMSNIKVSGNLKDLDTLRNMVIPSPVPEAPSLRLKDVASVKLTTDQESMTRINGEETLVLSVTKDSTSSAVNVAKEVEKTVKTVNNDYKGIKAKVAYSTSDMIESSVNSMMQEVLLGALFATIVIMLFLRNIRATMITIVSIPLSLGMTLLLLWASGVTLNILTLGGIAVSIGRLVDDSIVVVENIFRRMQIGRLTKQTIVDATAEVGKAITSSTLVTVAVFLPMGLIDGSLRSFILPFALTVTYSLLTSLVVAVTVVPLMSSRLFRSSEGKDHKKPDRYLRLLKWSLNHKFVPILVAIVVFVGSIVLYAVMPKGAISAEDASMVTVTMDYPSDTPVTKVKEKAQDLEKKILKMEGHTDVMMMVGSSSDMAKWGEVGSSTQADITIFMKEGADAEKLIDELEKEKDHYPDAELSVSAASMMSSDTSAITYDVMGEDEEKLEEVSRKVISAVKDVDGVEKVSSNQEEKKPVYSVVVDTSKGNTQQTAMQLRMLLNETPIGMVRIGDRDTSVYLDAKVNPSSKKELDKLKLSTPDGKVVPLSSVASIEKNELSSTLLHKNGNPYIRVSAEVDPEKLSVVSQQMGMKINEIKLPKDVKVEVGGASSQQASEFADLGLTMLVSIGIVYLIMVITFKSLRAPIAILMSIPLAAIGSILGLMITQVPVDPTALIGGLMLIGVVVTNAVVLIDRVKQNEETMTIREAIVEASGTRLRPILMTAIATICAMLPLLFGNSEDGSLVSQGLAVVVIGGLTVSTVLTLVIVPVFYELLHFKKSKKQRLNLQEGKQKTV</sequence>
<keyword evidence="1" id="KW-0472">Membrane</keyword>
<dbReference type="PANTHER" id="PTHR32063:SF0">
    <property type="entry name" value="SWARMING MOTILITY PROTEIN SWRC"/>
    <property type="match status" value="1"/>
</dbReference>
<dbReference type="GO" id="GO:0005886">
    <property type="term" value="C:plasma membrane"/>
    <property type="evidence" value="ECO:0007669"/>
    <property type="project" value="TreeGrafter"/>
</dbReference>
<feature type="transmembrane region" description="Helical" evidence="1">
    <location>
        <begin position="834"/>
        <end position="853"/>
    </location>
</feature>
<keyword evidence="1" id="KW-1133">Transmembrane helix</keyword>
<dbReference type="SUPFAM" id="SSF82693">
    <property type="entry name" value="Multidrug efflux transporter AcrB pore domain, PN1, PN2, PC1 and PC2 subdomains"/>
    <property type="match status" value="2"/>
</dbReference>
<feature type="transmembrane region" description="Helical" evidence="1">
    <location>
        <begin position="332"/>
        <end position="351"/>
    </location>
</feature>
<dbReference type="PRINTS" id="PR00702">
    <property type="entry name" value="ACRIFLAVINRP"/>
</dbReference>
<dbReference type="AlphaFoldDB" id="A0A7D4BIH5"/>
<reference evidence="2 3" key="1">
    <citation type="submission" date="2020-01" db="EMBL/GenBank/DDBJ databases">
        <authorList>
            <person name="Gulvik C.A."/>
            <person name="Batra D.G."/>
        </authorList>
    </citation>
    <scope>NUCLEOTIDE SEQUENCE [LARGE SCALE GENOMIC DNA]</scope>
    <source>
        <strain evidence="2 3">W9323</strain>
    </source>
</reference>
<feature type="transmembrane region" description="Helical" evidence="1">
    <location>
        <begin position="888"/>
        <end position="910"/>
    </location>
</feature>
<dbReference type="InterPro" id="IPR027463">
    <property type="entry name" value="AcrB_DN_DC_subdom"/>
</dbReference>
<dbReference type="Gene3D" id="3.30.2090.10">
    <property type="entry name" value="Multidrug efflux transporter AcrB TolC docking domain, DN and DC subdomains"/>
    <property type="match status" value="2"/>
</dbReference>
<dbReference type="SUPFAM" id="SSF82714">
    <property type="entry name" value="Multidrug efflux transporter AcrB TolC docking domain, DN and DC subdomains"/>
    <property type="match status" value="2"/>
</dbReference>
<feature type="transmembrane region" description="Helical" evidence="1">
    <location>
        <begin position="12"/>
        <end position="33"/>
    </location>
</feature>
<accession>A0A7D4BIH5</accession>
<evidence type="ECO:0000313" key="2">
    <source>
        <dbReference type="EMBL" id="QKG83630.1"/>
    </source>
</evidence>
<evidence type="ECO:0000313" key="3">
    <source>
        <dbReference type="Proteomes" id="UP000503088"/>
    </source>
</evidence>
<dbReference type="Pfam" id="PF00873">
    <property type="entry name" value="ACR_tran"/>
    <property type="match status" value="1"/>
</dbReference>
<dbReference type="GO" id="GO:0042910">
    <property type="term" value="F:xenobiotic transmembrane transporter activity"/>
    <property type="evidence" value="ECO:0007669"/>
    <property type="project" value="TreeGrafter"/>
</dbReference>
<keyword evidence="3" id="KW-1185">Reference proteome</keyword>
<dbReference type="Gene3D" id="3.30.70.1430">
    <property type="entry name" value="Multidrug efflux transporter AcrB pore domain"/>
    <property type="match status" value="2"/>
</dbReference>
<dbReference type="KEGG" id="kpul:GXN76_03505"/>
<dbReference type="SUPFAM" id="SSF82866">
    <property type="entry name" value="Multidrug efflux transporter AcrB transmembrane domain"/>
    <property type="match status" value="2"/>
</dbReference>
<keyword evidence="1" id="KW-0812">Transmembrane</keyword>
<gene>
    <name evidence="2" type="ORF">GXN76_03505</name>
</gene>